<reference evidence="2" key="1">
    <citation type="submission" date="2021-02" db="EMBL/GenBank/DDBJ databases">
        <authorList>
            <person name="Palmer J.M."/>
        </authorList>
    </citation>
    <scope>NUCLEOTIDE SEQUENCE</scope>
    <source>
        <strain evidence="2">SCRP734</strain>
    </source>
</reference>
<comment type="caution">
    <text evidence="2">The sequence shown here is derived from an EMBL/GenBank/DDBJ whole genome shotgun (WGS) entry which is preliminary data.</text>
</comment>
<dbReference type="AlphaFoldDB" id="A0A8T1W2E8"/>
<accession>A0A8T1W2E8</accession>
<dbReference type="OrthoDB" id="6770063at2759"/>
<evidence type="ECO:0000313" key="3">
    <source>
        <dbReference type="Proteomes" id="UP000694044"/>
    </source>
</evidence>
<name>A0A8T1W2E8_9STRA</name>
<sequence length="187" mass="19532">MPCQLDHLSVSVSMDATQQGALVGVVYLALSAASPLCAFTWNTSRTAAIGRAVAQLGLTEKSRDALAALRKTMPATGDAARQVQTVMDNLFHVLQHKYRVYEFFGPTAAAEVTQAVHAGAAGHRHACWGALERGAQCADLPVRPVDPEPAGCFSVGVLAAGGGDCPAVVTGVYGGVFRTPPSRHEPH</sequence>
<feature type="transmembrane region" description="Helical" evidence="1">
    <location>
        <begin position="20"/>
        <end position="41"/>
    </location>
</feature>
<dbReference type="EMBL" id="JAGDFM010000072">
    <property type="protein sequence ID" value="KAG7387787.1"/>
    <property type="molecule type" value="Genomic_DNA"/>
</dbReference>
<evidence type="ECO:0000256" key="1">
    <source>
        <dbReference type="SAM" id="Phobius"/>
    </source>
</evidence>
<keyword evidence="3" id="KW-1185">Reference proteome</keyword>
<evidence type="ECO:0000313" key="2">
    <source>
        <dbReference type="EMBL" id="KAG7387787.1"/>
    </source>
</evidence>
<proteinExistence type="predicted"/>
<dbReference type="Proteomes" id="UP000694044">
    <property type="component" value="Unassembled WGS sequence"/>
</dbReference>
<protein>
    <submittedName>
        <fullName evidence="2">Uncharacterized protein</fullName>
    </submittedName>
</protein>
<gene>
    <name evidence="2" type="ORF">PHYPSEUDO_013686</name>
</gene>
<keyword evidence="1" id="KW-0812">Transmembrane</keyword>
<organism evidence="2 3">
    <name type="scientific">Phytophthora pseudosyringae</name>
    <dbReference type="NCBI Taxonomy" id="221518"/>
    <lineage>
        <taxon>Eukaryota</taxon>
        <taxon>Sar</taxon>
        <taxon>Stramenopiles</taxon>
        <taxon>Oomycota</taxon>
        <taxon>Peronosporomycetes</taxon>
        <taxon>Peronosporales</taxon>
        <taxon>Peronosporaceae</taxon>
        <taxon>Phytophthora</taxon>
    </lineage>
</organism>
<keyword evidence="1" id="KW-1133">Transmembrane helix</keyword>
<keyword evidence="1" id="KW-0472">Membrane</keyword>